<feature type="signal peptide" evidence="1">
    <location>
        <begin position="1"/>
        <end position="23"/>
    </location>
</feature>
<dbReference type="AlphaFoldDB" id="A0A2W5TXA5"/>
<gene>
    <name evidence="2" type="ORF">DI533_19065</name>
</gene>
<proteinExistence type="predicted"/>
<evidence type="ECO:0000256" key="1">
    <source>
        <dbReference type="SAM" id="SignalP"/>
    </source>
</evidence>
<dbReference type="Pfam" id="PF09898">
    <property type="entry name" value="DUF2125"/>
    <property type="match status" value="1"/>
</dbReference>
<evidence type="ECO:0000313" key="2">
    <source>
        <dbReference type="EMBL" id="PZQ95423.1"/>
    </source>
</evidence>
<accession>A0A2W5TXA5</accession>
<reference evidence="2 3" key="1">
    <citation type="submission" date="2017-08" db="EMBL/GenBank/DDBJ databases">
        <title>Infants hospitalized years apart are colonized by the same room-sourced microbial strains.</title>
        <authorList>
            <person name="Brooks B."/>
            <person name="Olm M.R."/>
            <person name="Firek B.A."/>
            <person name="Baker R."/>
            <person name="Thomas B.C."/>
            <person name="Morowitz M.J."/>
            <person name="Banfield J.F."/>
        </authorList>
    </citation>
    <scope>NUCLEOTIDE SEQUENCE [LARGE SCALE GENOMIC DNA]</scope>
    <source>
        <strain evidence="2">S2_003_000_R2_11</strain>
    </source>
</reference>
<protein>
    <recommendedName>
        <fullName evidence="4">DUF2125 domain-containing protein</fullName>
    </recommendedName>
</protein>
<dbReference type="EMBL" id="QFQS01000007">
    <property type="protein sequence ID" value="PZQ95423.1"/>
    <property type="molecule type" value="Genomic_DNA"/>
</dbReference>
<keyword evidence="1" id="KW-0732">Signal</keyword>
<dbReference type="InterPro" id="IPR018666">
    <property type="entry name" value="DUF2125"/>
</dbReference>
<name>A0A2W5TXA5_CERSP</name>
<dbReference type="Proteomes" id="UP000248975">
    <property type="component" value="Unassembled WGS sequence"/>
</dbReference>
<evidence type="ECO:0008006" key="4">
    <source>
        <dbReference type="Google" id="ProtNLM"/>
    </source>
</evidence>
<feature type="chain" id="PRO_5015893319" description="DUF2125 domain-containing protein" evidence="1">
    <location>
        <begin position="24"/>
        <end position="503"/>
    </location>
</feature>
<organism evidence="2 3">
    <name type="scientific">Cereibacter sphaeroides</name>
    <name type="common">Rhodobacter sphaeroides</name>
    <dbReference type="NCBI Taxonomy" id="1063"/>
    <lineage>
        <taxon>Bacteria</taxon>
        <taxon>Pseudomonadati</taxon>
        <taxon>Pseudomonadota</taxon>
        <taxon>Alphaproteobacteria</taxon>
        <taxon>Rhodobacterales</taxon>
        <taxon>Paracoccaceae</taxon>
        <taxon>Cereibacter</taxon>
    </lineage>
</organism>
<sequence>MTRPLFGGAGLLAALLCSSAAFAEVTAEQVWASWQKLTSSYGQTLTAESEARSGDTLVVSGVKIASTFEGGSLNGSIEKVNFRELGDGTVEVTMSPEYPVAIEATDPEGKKNTINLLVRQPDLKVIASGSDTETKYVFTAPTMKLSVEDMTAAEKPFDMKLDADLTALSGDYLVTSGETTTVVSNMKAASMGLVMSMTEPETNNVVNIKSTVNELAGSSTGTLLDMAAMADMAAALKAGFKTEGDFTYGTGTMDFDTTSASDNVKGSATIGSGSINFAMDADKLNYGGGAKDVAIKVSGSTIPVPELSLSYGEGSFNLLMPVSKSETPNDFAFLTRVIDLKLSDDVWSLFDPASVLPRDPATVVIDTKGQMNWLIDIMDPKQTEAVPTETVPAEMHALDVNELTVKLAGASVEGKGGFTFDNTDTTTFPGVPAPTGKMDLKVVGANGLLDKLIQLGFVPEDQAMGARMMMGLFAKPVEGQEDTLTSTLEFKDKGFYANGQRLQ</sequence>
<evidence type="ECO:0000313" key="3">
    <source>
        <dbReference type="Proteomes" id="UP000248975"/>
    </source>
</evidence>
<comment type="caution">
    <text evidence="2">The sequence shown here is derived from an EMBL/GenBank/DDBJ whole genome shotgun (WGS) entry which is preliminary data.</text>
</comment>